<sequence length="207" mass="22821">MKSSRFGLGAILLATLTVGGCLYVGSIAIRSLDPFPVLEFVNKPGPAGSRKMYSWDFTVDPAAIRGISMKAASSIDSYSTWSKFELSQSDAKRLAAELHSRMATIDAYLQRTKECEQATRTIASIPVRSPTSDTPDWWSPPTGTGDATENMLWYPDATYGVAQGCYTIFDASNETLWVYEYAAQHDSHWKRGTRPPYGNSTTPDPQE</sequence>
<dbReference type="AlphaFoldDB" id="A0A517N7D8"/>
<evidence type="ECO:0000313" key="2">
    <source>
        <dbReference type="Proteomes" id="UP000318538"/>
    </source>
</evidence>
<keyword evidence="2" id="KW-1185">Reference proteome</keyword>
<name>A0A517N7D8_9BACT</name>
<proteinExistence type="predicted"/>
<dbReference type="RefSeq" id="WP_145168810.1">
    <property type="nucleotide sequence ID" value="NZ_CP036525.1"/>
</dbReference>
<reference evidence="1 2" key="1">
    <citation type="submission" date="2019-02" db="EMBL/GenBank/DDBJ databases">
        <title>Deep-cultivation of Planctomycetes and their phenomic and genomic characterization uncovers novel biology.</title>
        <authorList>
            <person name="Wiegand S."/>
            <person name="Jogler M."/>
            <person name="Boedeker C."/>
            <person name="Pinto D."/>
            <person name="Vollmers J."/>
            <person name="Rivas-Marin E."/>
            <person name="Kohn T."/>
            <person name="Peeters S.H."/>
            <person name="Heuer A."/>
            <person name="Rast P."/>
            <person name="Oberbeckmann S."/>
            <person name="Bunk B."/>
            <person name="Jeske O."/>
            <person name="Meyerdierks A."/>
            <person name="Storesund J.E."/>
            <person name="Kallscheuer N."/>
            <person name="Luecker S."/>
            <person name="Lage O.M."/>
            <person name="Pohl T."/>
            <person name="Merkel B.J."/>
            <person name="Hornburger P."/>
            <person name="Mueller R.-W."/>
            <person name="Bruemmer F."/>
            <person name="Labrenz M."/>
            <person name="Spormann A.M."/>
            <person name="Op den Camp H."/>
            <person name="Overmann J."/>
            <person name="Amann R."/>
            <person name="Jetten M.S.M."/>
            <person name="Mascher T."/>
            <person name="Medema M.H."/>
            <person name="Devos D.P."/>
            <person name="Kaster A.-K."/>
            <person name="Ovreas L."/>
            <person name="Rohde M."/>
            <person name="Galperin M.Y."/>
            <person name="Jogler C."/>
        </authorList>
    </citation>
    <scope>NUCLEOTIDE SEQUENCE [LARGE SCALE GENOMIC DNA]</scope>
    <source>
        <strain evidence="1 2">K22_7</strain>
    </source>
</reference>
<evidence type="ECO:0000313" key="1">
    <source>
        <dbReference type="EMBL" id="QDT03041.1"/>
    </source>
</evidence>
<gene>
    <name evidence="1" type="ORF">K227x_14200</name>
</gene>
<protein>
    <submittedName>
        <fullName evidence="1">Uncharacterized protein</fullName>
    </submittedName>
</protein>
<dbReference type="Proteomes" id="UP000318538">
    <property type="component" value="Chromosome"/>
</dbReference>
<dbReference type="KEGG" id="rlc:K227x_14200"/>
<accession>A0A517N7D8</accession>
<dbReference type="PROSITE" id="PS51257">
    <property type="entry name" value="PROKAR_LIPOPROTEIN"/>
    <property type="match status" value="1"/>
</dbReference>
<dbReference type="EMBL" id="CP036525">
    <property type="protein sequence ID" value="QDT03041.1"/>
    <property type="molecule type" value="Genomic_DNA"/>
</dbReference>
<organism evidence="1 2">
    <name type="scientific">Rubripirellula lacrimiformis</name>
    <dbReference type="NCBI Taxonomy" id="1930273"/>
    <lineage>
        <taxon>Bacteria</taxon>
        <taxon>Pseudomonadati</taxon>
        <taxon>Planctomycetota</taxon>
        <taxon>Planctomycetia</taxon>
        <taxon>Pirellulales</taxon>
        <taxon>Pirellulaceae</taxon>
        <taxon>Rubripirellula</taxon>
    </lineage>
</organism>
<dbReference type="OrthoDB" id="9975681at2"/>